<dbReference type="InterPro" id="IPR057600">
    <property type="entry name" value="TORTIFOLIA1/SINE1-2_N"/>
</dbReference>
<evidence type="ECO:0000259" key="2">
    <source>
        <dbReference type="Pfam" id="PF24714"/>
    </source>
</evidence>
<evidence type="ECO:0000313" key="4">
    <source>
        <dbReference type="Proteomes" id="UP000288805"/>
    </source>
</evidence>
<evidence type="ECO:0000256" key="1">
    <source>
        <dbReference type="SAM" id="MobiDB-lite"/>
    </source>
</evidence>
<protein>
    <submittedName>
        <fullName evidence="3">TORTIFOLIA1-like protein 4</fullName>
    </submittedName>
</protein>
<dbReference type="InterPro" id="IPR016024">
    <property type="entry name" value="ARM-type_fold"/>
</dbReference>
<accession>A0A438EYM8</accession>
<feature type="compositionally biased region" description="Polar residues" evidence="1">
    <location>
        <begin position="392"/>
        <end position="407"/>
    </location>
</feature>
<feature type="compositionally biased region" description="Low complexity" evidence="1">
    <location>
        <begin position="346"/>
        <end position="361"/>
    </location>
</feature>
<dbReference type="FunFam" id="1.25.10.10:FF:000464">
    <property type="entry name" value="TORTIFOLIA1-like protein 3 isoform A"/>
    <property type="match status" value="1"/>
</dbReference>
<dbReference type="PANTHER" id="PTHR31355:SF8">
    <property type="entry name" value="TORTIFOLIA1-LIKE PROTEIN 3"/>
    <property type="match status" value="1"/>
</dbReference>
<proteinExistence type="predicted"/>
<dbReference type="GO" id="GO:0005874">
    <property type="term" value="C:microtubule"/>
    <property type="evidence" value="ECO:0007669"/>
    <property type="project" value="InterPro"/>
</dbReference>
<feature type="region of interest" description="Disordered" evidence="1">
    <location>
        <begin position="344"/>
        <end position="420"/>
    </location>
</feature>
<dbReference type="Pfam" id="PF24714">
    <property type="entry name" value="TOR1L1_N"/>
    <property type="match status" value="1"/>
</dbReference>
<evidence type="ECO:0000313" key="3">
    <source>
        <dbReference type="EMBL" id="RVW52813.1"/>
    </source>
</evidence>
<feature type="region of interest" description="Disordered" evidence="1">
    <location>
        <begin position="679"/>
        <end position="699"/>
    </location>
</feature>
<dbReference type="PANTHER" id="PTHR31355">
    <property type="entry name" value="MICROTUBULE-ASSOCIATED PROTEIN TORTIFOLIA1"/>
    <property type="match status" value="1"/>
</dbReference>
<feature type="domain" description="TORTIFOLIA1/SINE1-2 N-terminal" evidence="2">
    <location>
        <begin position="72"/>
        <end position="343"/>
    </location>
</feature>
<comment type="caution">
    <text evidence="3">The sequence shown here is derived from an EMBL/GenBank/DDBJ whole genome shotgun (WGS) entry which is preliminary data.</text>
</comment>
<dbReference type="SUPFAM" id="SSF48371">
    <property type="entry name" value="ARM repeat"/>
    <property type="match status" value="1"/>
</dbReference>
<sequence length="699" mass="76891">MGICSHDRALPKTELVETTSFCMISDYSESRASTTTAVGALRVSPPVQRRYWNLTDLEAPTMDQPKQSSPQNLKHRVFTCLTKLSDRDTQSIAATELESIARTLTQDLLPPFLSCIHQTDPSDKSPVRKQCVRLLGILSETHGDALSPFLSKMLSNLIRRLRDPDSAVRSTCINAISAMSSHITKPPFSSIVKPLAETLFTEQDHNAQIGASLCLASAIDAAPDPDPALLRRLLPRIEKLLKCDSFKAKPAVLTLIGSIVEAGGATSYNVVKNLVPCAVGFLSSEDWAARKAAAEVLVKLAVMERDMLSEFKSSCLKTFEARRFDKVKAVRDTMNQMLGAWKEIPDVSNDVSPPPQSQSSSKENASDGRYPLESRNSCTGGSEVPLMRKKSIPTSISPQLNSSSATTVRRRGPVDKSGSAMFRKLERKKASDLKVEVTAPHAPSVMRIHEDGLKKKDEKAPERGENEKNRFTKPETRRVLFTKNSDDKMNKFGGFRSGSRVVPCQEENSETTVEVSNTTEVPHRNHKECEDLSLIRKQLVQIENQQSSLLNLLQKFMGSSQNGLRSLETRVHGLELALDEISFDLAVSNRRMSSTDTAGATCCMLPGADFLSSKFWRKTEGRGSTSRFSPSHATQSGTAMRYIAGKNDNAGTFKSENLRFRLQGGGGFVVNPLAEIPSDSRDISEVSSNRISRNAHETA</sequence>
<dbReference type="EMBL" id="QGNW01001162">
    <property type="protein sequence ID" value="RVW52813.1"/>
    <property type="molecule type" value="Genomic_DNA"/>
</dbReference>
<dbReference type="InterPro" id="IPR033337">
    <property type="entry name" value="TORTIFOLIA1/SINE1-2"/>
</dbReference>
<dbReference type="AlphaFoldDB" id="A0A438EYM8"/>
<dbReference type="Gene3D" id="1.25.10.10">
    <property type="entry name" value="Leucine-rich Repeat Variant"/>
    <property type="match status" value="1"/>
</dbReference>
<dbReference type="Proteomes" id="UP000288805">
    <property type="component" value="Unassembled WGS sequence"/>
</dbReference>
<dbReference type="GO" id="GO:0008017">
    <property type="term" value="F:microtubule binding"/>
    <property type="evidence" value="ECO:0007669"/>
    <property type="project" value="InterPro"/>
</dbReference>
<dbReference type="InterPro" id="IPR011989">
    <property type="entry name" value="ARM-like"/>
</dbReference>
<organism evidence="3 4">
    <name type="scientific">Vitis vinifera</name>
    <name type="common">Grape</name>
    <dbReference type="NCBI Taxonomy" id="29760"/>
    <lineage>
        <taxon>Eukaryota</taxon>
        <taxon>Viridiplantae</taxon>
        <taxon>Streptophyta</taxon>
        <taxon>Embryophyta</taxon>
        <taxon>Tracheophyta</taxon>
        <taxon>Spermatophyta</taxon>
        <taxon>Magnoliopsida</taxon>
        <taxon>eudicotyledons</taxon>
        <taxon>Gunneridae</taxon>
        <taxon>Pentapetalae</taxon>
        <taxon>rosids</taxon>
        <taxon>Vitales</taxon>
        <taxon>Vitaceae</taxon>
        <taxon>Viteae</taxon>
        <taxon>Vitis</taxon>
    </lineage>
</organism>
<reference evidence="3 4" key="1">
    <citation type="journal article" date="2018" name="PLoS Genet.">
        <title>Population sequencing reveals clonal diversity and ancestral inbreeding in the grapevine cultivar Chardonnay.</title>
        <authorList>
            <person name="Roach M.J."/>
            <person name="Johnson D.L."/>
            <person name="Bohlmann J."/>
            <person name="van Vuuren H.J."/>
            <person name="Jones S.J."/>
            <person name="Pretorius I.S."/>
            <person name="Schmidt S.A."/>
            <person name="Borneman A.R."/>
        </authorList>
    </citation>
    <scope>NUCLEOTIDE SEQUENCE [LARGE SCALE GENOMIC DNA]</scope>
    <source>
        <strain evidence="4">cv. Chardonnay</strain>
        <tissue evidence="3">Leaf</tissue>
    </source>
</reference>
<name>A0A438EYM8_VITVI</name>
<gene>
    <name evidence="3" type="primary">TOR1L4_2</name>
    <name evidence="3" type="ORF">CK203_076670</name>
</gene>